<dbReference type="OrthoDB" id="1707681at2"/>
<sequence length="85" mass="10297">MSECYDAKLDEERHRHIKEKLEEYDNTFDEHDSRLKMLEVKGERVDEKLEDLCDRLKSLISTFKWGMGIWELHFWGSLFICLNCI</sequence>
<evidence type="ECO:0000313" key="1">
    <source>
        <dbReference type="EMBL" id="CDL91329.1"/>
    </source>
</evidence>
<reference evidence="1 2" key="1">
    <citation type="journal article" date="2015" name="Genome Announc.">
        <title>Draft Genome Sequence of Clostridium tyrobutyricum Strain DIVETGP, Isolated from Cow's Milk for Grana Padano Production.</title>
        <authorList>
            <person name="Soggiu A."/>
            <person name="Piras C."/>
            <person name="Gaiarsa S."/>
            <person name="Sassera D."/>
            <person name="Roncada P."/>
            <person name="Bendixen E."/>
            <person name="Brasca M."/>
            <person name="Bonizzi L."/>
        </authorList>
    </citation>
    <scope>NUCLEOTIDE SEQUENCE [LARGE SCALE GENOMIC DNA]</scope>
    <source>
        <strain evidence="1 2">DIVETGP</strain>
    </source>
</reference>
<dbReference type="AlphaFoldDB" id="W6N7J5"/>
<dbReference type="Pfam" id="PF10779">
    <property type="entry name" value="XhlA"/>
    <property type="match status" value="1"/>
</dbReference>
<dbReference type="RefSeq" id="WP_023625217.1">
    <property type="nucleotide sequence ID" value="NZ_CBXI010000023.1"/>
</dbReference>
<proteinExistence type="predicted"/>
<dbReference type="Proteomes" id="UP000019482">
    <property type="component" value="Unassembled WGS sequence"/>
</dbReference>
<dbReference type="GeneID" id="29420891"/>
<dbReference type="EMBL" id="CBXI010000023">
    <property type="protein sequence ID" value="CDL91329.1"/>
    <property type="molecule type" value="Genomic_DNA"/>
</dbReference>
<dbReference type="SUPFAM" id="SSF57997">
    <property type="entry name" value="Tropomyosin"/>
    <property type="match status" value="1"/>
</dbReference>
<protein>
    <submittedName>
        <fullName evidence="1">Uncharacterized protein</fullName>
    </submittedName>
</protein>
<accession>W6N7J5</accession>
<gene>
    <name evidence="1" type="ORF">CTDIVETGP_1399</name>
</gene>
<evidence type="ECO:0000313" key="2">
    <source>
        <dbReference type="Proteomes" id="UP000019482"/>
    </source>
</evidence>
<name>W6N7J5_CLOTY</name>
<keyword evidence="2" id="KW-1185">Reference proteome</keyword>
<dbReference type="InterPro" id="IPR019715">
    <property type="entry name" value="Haemolysin_XhlA"/>
</dbReference>
<organism evidence="1 2">
    <name type="scientific">Clostridium tyrobutyricum DIVETGP</name>
    <dbReference type="NCBI Taxonomy" id="1408889"/>
    <lineage>
        <taxon>Bacteria</taxon>
        <taxon>Bacillati</taxon>
        <taxon>Bacillota</taxon>
        <taxon>Clostridia</taxon>
        <taxon>Eubacteriales</taxon>
        <taxon>Clostridiaceae</taxon>
        <taxon>Clostridium</taxon>
    </lineage>
</organism>
<comment type="caution">
    <text evidence="1">The sequence shown here is derived from an EMBL/GenBank/DDBJ whole genome shotgun (WGS) entry which is preliminary data.</text>
</comment>